<keyword evidence="5" id="KW-0001">2Fe-2S</keyword>
<comment type="catalytic activity">
    <reaction evidence="10">
        <text>(sulfur carrier)-H + L-cysteine = (sulfur carrier)-SH + L-alanine</text>
        <dbReference type="Rhea" id="RHEA:43892"/>
        <dbReference type="Rhea" id="RHEA-COMP:14737"/>
        <dbReference type="Rhea" id="RHEA-COMP:14739"/>
        <dbReference type="ChEBI" id="CHEBI:29917"/>
        <dbReference type="ChEBI" id="CHEBI:35235"/>
        <dbReference type="ChEBI" id="CHEBI:57972"/>
        <dbReference type="ChEBI" id="CHEBI:64428"/>
        <dbReference type="EC" id="2.8.1.7"/>
    </reaction>
</comment>
<evidence type="ECO:0000313" key="14">
    <source>
        <dbReference type="Proteomes" id="UP000326837"/>
    </source>
</evidence>
<dbReference type="InterPro" id="IPR015422">
    <property type="entry name" value="PyrdxlP-dep_Trfase_small"/>
</dbReference>
<evidence type="ECO:0000256" key="4">
    <source>
        <dbReference type="ARBA" id="ARBA00022679"/>
    </source>
</evidence>
<feature type="domain" description="Aminotransferase class V" evidence="12">
    <location>
        <begin position="7"/>
        <end position="384"/>
    </location>
</feature>
<dbReference type="KEGG" id="lpav:PLANPX_2586"/>
<dbReference type="PANTHER" id="PTHR11601:SF34">
    <property type="entry name" value="CYSTEINE DESULFURASE"/>
    <property type="match status" value="1"/>
</dbReference>
<dbReference type="FunFam" id="3.40.640.10:FF:000003">
    <property type="entry name" value="Cysteine desulfurase IscS"/>
    <property type="match status" value="1"/>
</dbReference>
<dbReference type="GO" id="GO:0051537">
    <property type="term" value="F:2 iron, 2 sulfur cluster binding"/>
    <property type="evidence" value="ECO:0007669"/>
    <property type="project" value="UniProtKB-KW"/>
</dbReference>
<evidence type="ECO:0000313" key="13">
    <source>
        <dbReference type="EMBL" id="BBO32974.1"/>
    </source>
</evidence>
<dbReference type="Proteomes" id="UP000326837">
    <property type="component" value="Chromosome"/>
</dbReference>
<dbReference type="EMBL" id="AP021861">
    <property type="protein sequence ID" value="BBO32974.1"/>
    <property type="molecule type" value="Genomic_DNA"/>
</dbReference>
<protein>
    <recommendedName>
        <fullName evidence="3">cysteine desulfurase</fullName>
        <ecNumber evidence="3">2.8.1.7</ecNumber>
    </recommendedName>
</protein>
<keyword evidence="7" id="KW-0663">Pyridoxal phosphate</keyword>
<evidence type="ECO:0000256" key="11">
    <source>
        <dbReference type="RuleBase" id="RU004504"/>
    </source>
</evidence>
<evidence type="ECO:0000256" key="7">
    <source>
        <dbReference type="ARBA" id="ARBA00022898"/>
    </source>
</evidence>
<evidence type="ECO:0000256" key="9">
    <source>
        <dbReference type="ARBA" id="ARBA00023014"/>
    </source>
</evidence>
<dbReference type="GO" id="GO:0046872">
    <property type="term" value="F:metal ion binding"/>
    <property type="evidence" value="ECO:0007669"/>
    <property type="project" value="UniProtKB-KW"/>
</dbReference>
<dbReference type="GO" id="GO:0031071">
    <property type="term" value="F:cysteine desulfurase activity"/>
    <property type="evidence" value="ECO:0007669"/>
    <property type="project" value="UniProtKB-EC"/>
</dbReference>
<comment type="similarity">
    <text evidence="2">Belongs to the class-V pyridoxal-phosphate-dependent aminotransferase family. NifS/IscS subfamily.</text>
</comment>
<evidence type="ECO:0000256" key="8">
    <source>
        <dbReference type="ARBA" id="ARBA00023004"/>
    </source>
</evidence>
<sequence length="400" mass="42568">MPASVPIYMDNHATTRVDPRVVEAMFPYFTEQYGNAGSIGHAFGEAAREAVEQSRTVIASAIGAEPEEIVFTSGATESNNLAIRGVAERPKRRGDHLVSVQTEHKAVLDPLARLARRGYDVTLLEVEPHGSSRAGWLDRQRVADVLRDDTALVSVMLANNEIGVLQPIAEIAAICRERGVTFHCDATQAVGKLPVDVRTLGVDLMSFTAHKMYGPKGIGALYVRRTRPAVRLEAQITGGGQQDGLRSGTLNVAGIVGFAAALQLCTLELPAEIERLAKLRDRLWQLLRSRIDGAELCGPNLTGQAATGGPLRLPGNLDVAFGNVDGEALLLAMGNLAVSSGAACSSTDPSPSHVLLALGLTEDLARSTLRFGLGRFNTIAEVEAAAETVAAAVARLRELR</sequence>
<gene>
    <name evidence="13" type="ORF">PLANPX_2586</name>
</gene>
<dbReference type="InterPro" id="IPR015421">
    <property type="entry name" value="PyrdxlP-dep_Trfase_major"/>
</dbReference>
<dbReference type="AlphaFoldDB" id="A0A5K7X857"/>
<keyword evidence="6" id="KW-0479">Metal-binding</keyword>
<dbReference type="PANTHER" id="PTHR11601">
    <property type="entry name" value="CYSTEINE DESULFURYLASE FAMILY MEMBER"/>
    <property type="match status" value="1"/>
</dbReference>
<keyword evidence="8" id="KW-0408">Iron</keyword>
<dbReference type="InterPro" id="IPR016454">
    <property type="entry name" value="Cysteine_dSase"/>
</dbReference>
<dbReference type="Gene3D" id="1.10.260.50">
    <property type="match status" value="1"/>
</dbReference>
<evidence type="ECO:0000256" key="3">
    <source>
        <dbReference type="ARBA" id="ARBA00012239"/>
    </source>
</evidence>
<dbReference type="Gene3D" id="3.90.1150.10">
    <property type="entry name" value="Aspartate Aminotransferase, domain 1"/>
    <property type="match status" value="1"/>
</dbReference>
<keyword evidence="14" id="KW-1185">Reference proteome</keyword>
<dbReference type="InterPro" id="IPR000192">
    <property type="entry name" value="Aminotrans_V_dom"/>
</dbReference>
<name>A0A5K7X857_9BACT</name>
<dbReference type="Gene3D" id="3.40.640.10">
    <property type="entry name" value="Type I PLP-dependent aspartate aminotransferase-like (Major domain)"/>
    <property type="match status" value="1"/>
</dbReference>
<evidence type="ECO:0000256" key="5">
    <source>
        <dbReference type="ARBA" id="ARBA00022714"/>
    </source>
</evidence>
<organism evidence="13 14">
    <name type="scientific">Lacipirellula parvula</name>
    <dbReference type="NCBI Taxonomy" id="2650471"/>
    <lineage>
        <taxon>Bacteria</taxon>
        <taxon>Pseudomonadati</taxon>
        <taxon>Planctomycetota</taxon>
        <taxon>Planctomycetia</taxon>
        <taxon>Pirellulales</taxon>
        <taxon>Lacipirellulaceae</taxon>
        <taxon>Lacipirellula</taxon>
    </lineage>
</organism>
<evidence type="ECO:0000256" key="1">
    <source>
        <dbReference type="ARBA" id="ARBA00001933"/>
    </source>
</evidence>
<proteinExistence type="inferred from homology"/>
<dbReference type="PROSITE" id="PS00595">
    <property type="entry name" value="AA_TRANSFER_CLASS_5"/>
    <property type="match status" value="1"/>
</dbReference>
<evidence type="ECO:0000259" key="12">
    <source>
        <dbReference type="Pfam" id="PF00266"/>
    </source>
</evidence>
<dbReference type="InterPro" id="IPR020578">
    <property type="entry name" value="Aminotrans_V_PyrdxlP_BS"/>
</dbReference>
<evidence type="ECO:0000256" key="6">
    <source>
        <dbReference type="ARBA" id="ARBA00022723"/>
    </source>
</evidence>
<keyword evidence="4 13" id="KW-0808">Transferase</keyword>
<dbReference type="PIRSF" id="PIRSF005572">
    <property type="entry name" value="NifS"/>
    <property type="match status" value="1"/>
</dbReference>
<dbReference type="RefSeq" id="WP_152098847.1">
    <property type="nucleotide sequence ID" value="NZ_AP021861.1"/>
</dbReference>
<evidence type="ECO:0000256" key="2">
    <source>
        <dbReference type="ARBA" id="ARBA00006490"/>
    </source>
</evidence>
<dbReference type="EC" id="2.8.1.7" evidence="3"/>
<comment type="cofactor">
    <cofactor evidence="1 11">
        <name>pyridoxal 5'-phosphate</name>
        <dbReference type="ChEBI" id="CHEBI:597326"/>
    </cofactor>
</comment>
<accession>A0A5K7X857</accession>
<keyword evidence="9" id="KW-0411">Iron-sulfur</keyword>
<dbReference type="SUPFAM" id="SSF53383">
    <property type="entry name" value="PLP-dependent transferases"/>
    <property type="match status" value="1"/>
</dbReference>
<dbReference type="Pfam" id="PF00266">
    <property type="entry name" value="Aminotran_5"/>
    <property type="match status" value="1"/>
</dbReference>
<dbReference type="InterPro" id="IPR015424">
    <property type="entry name" value="PyrdxlP-dep_Trfase"/>
</dbReference>
<evidence type="ECO:0000256" key="10">
    <source>
        <dbReference type="ARBA" id="ARBA00050776"/>
    </source>
</evidence>
<reference evidence="14" key="1">
    <citation type="submission" date="2019-10" db="EMBL/GenBank/DDBJ databases">
        <title>Lacipirellula parvula gen. nov., sp. nov., representing a lineage of planctomycetes widespread in freshwater anoxic habitats, and description of the family Lacipirellulaceae.</title>
        <authorList>
            <person name="Dedysh S.N."/>
            <person name="Kulichevskaya I.S."/>
            <person name="Beletsky A.V."/>
            <person name="Rakitin A.L."/>
            <person name="Mardanov A.V."/>
            <person name="Ivanova A.A."/>
            <person name="Saltykova V.X."/>
            <person name="Rijpstra W.I.C."/>
            <person name="Sinninghe Damste J.S."/>
            <person name="Ravin N.V."/>
        </authorList>
    </citation>
    <scope>NUCLEOTIDE SEQUENCE [LARGE SCALE GENOMIC DNA]</scope>
    <source>
        <strain evidence="14">PX69</strain>
    </source>
</reference>